<evidence type="ECO:0000313" key="1">
    <source>
        <dbReference type="EMBL" id="MBD8499591.1"/>
    </source>
</evidence>
<organism evidence="1 2">
    <name type="scientific">Paenibacillus arenosi</name>
    <dbReference type="NCBI Taxonomy" id="2774142"/>
    <lineage>
        <taxon>Bacteria</taxon>
        <taxon>Bacillati</taxon>
        <taxon>Bacillota</taxon>
        <taxon>Bacilli</taxon>
        <taxon>Bacillales</taxon>
        <taxon>Paenibacillaceae</taxon>
        <taxon>Paenibacillus</taxon>
    </lineage>
</organism>
<keyword evidence="2" id="KW-1185">Reference proteome</keyword>
<evidence type="ECO:0000313" key="2">
    <source>
        <dbReference type="Proteomes" id="UP000634529"/>
    </source>
</evidence>
<name>A0ABR9AZL5_9BACL</name>
<reference evidence="1 2" key="1">
    <citation type="submission" date="2020-09" db="EMBL/GenBank/DDBJ databases">
        <title>Paenibacillus sp. CAU 1523 isolated from sand of Haeundae Beach.</title>
        <authorList>
            <person name="Kim W."/>
        </authorList>
    </citation>
    <scope>NUCLEOTIDE SEQUENCE [LARGE SCALE GENOMIC DNA]</scope>
    <source>
        <strain evidence="1 2">CAU 1523</strain>
    </source>
</reference>
<dbReference type="EMBL" id="JACYTN010000012">
    <property type="protein sequence ID" value="MBD8499591.1"/>
    <property type="molecule type" value="Genomic_DNA"/>
</dbReference>
<comment type="caution">
    <text evidence="1">The sequence shown here is derived from an EMBL/GenBank/DDBJ whole genome shotgun (WGS) entry which is preliminary data.</text>
</comment>
<proteinExistence type="predicted"/>
<accession>A0ABR9AZL5</accession>
<gene>
    <name evidence="1" type="ORF">IFO66_14945</name>
</gene>
<dbReference type="RefSeq" id="WP_192025919.1">
    <property type="nucleotide sequence ID" value="NZ_JACYTN010000012.1"/>
</dbReference>
<protein>
    <submittedName>
        <fullName evidence="1">Uncharacterized protein</fullName>
    </submittedName>
</protein>
<sequence>MVVDEFFIPPSPEYNTEHHPHEIFIYGYDQHKKIFFIADFLQNRKYQYDSVSFRALHAAYSHVQEEDDYLESIFLYKRKVEARYDFDLVHVQNGLREYLDGTNCSNKFRMYIPPKEEGWIYGTNIYQKLKEYTESLTVNHGWGDVRLFHVLYDHKKAMSMRLEYMQQNKYVADSEMMHYMKISSEIEHQAVLIRSLILKFNVTGSHAMLERIIGKLDLIHKMERNYLEALYSSLTNNELKEIHR</sequence>
<dbReference type="Proteomes" id="UP000634529">
    <property type="component" value="Unassembled WGS sequence"/>
</dbReference>